<feature type="region of interest" description="Disordered" evidence="1">
    <location>
        <begin position="28"/>
        <end position="97"/>
    </location>
</feature>
<accession>Q6ZCG2</accession>
<dbReference type="EMBL" id="AP004565">
    <property type="protein sequence ID" value="BAD05327.1"/>
    <property type="molecule type" value="Genomic_DNA"/>
</dbReference>
<feature type="compositionally biased region" description="Basic residues" evidence="1">
    <location>
        <begin position="86"/>
        <end position="97"/>
    </location>
</feature>
<reference evidence="3" key="1">
    <citation type="journal article" date="2005" name="Nature">
        <title>The map-based sequence of the rice genome.</title>
        <authorList>
            <consortium name="International rice genome sequencing project (IRGSP)"/>
            <person name="Matsumoto T."/>
            <person name="Wu J."/>
            <person name="Kanamori H."/>
            <person name="Katayose Y."/>
            <person name="Fujisawa M."/>
            <person name="Namiki N."/>
            <person name="Mizuno H."/>
            <person name="Yamamoto K."/>
            <person name="Antonio B.A."/>
            <person name="Baba T."/>
            <person name="Sakata K."/>
            <person name="Nagamura Y."/>
            <person name="Aoki H."/>
            <person name="Arikawa K."/>
            <person name="Arita K."/>
            <person name="Bito T."/>
            <person name="Chiden Y."/>
            <person name="Fujitsuka N."/>
            <person name="Fukunaka R."/>
            <person name="Hamada M."/>
            <person name="Harada C."/>
            <person name="Hayashi A."/>
            <person name="Hijishita S."/>
            <person name="Honda M."/>
            <person name="Hosokawa S."/>
            <person name="Ichikawa Y."/>
            <person name="Idonuma A."/>
            <person name="Iijima M."/>
            <person name="Ikeda M."/>
            <person name="Ikeno M."/>
            <person name="Ito K."/>
            <person name="Ito S."/>
            <person name="Ito T."/>
            <person name="Ito Y."/>
            <person name="Ito Y."/>
            <person name="Iwabuchi A."/>
            <person name="Kamiya K."/>
            <person name="Karasawa W."/>
            <person name="Kurita K."/>
            <person name="Katagiri S."/>
            <person name="Kikuta A."/>
            <person name="Kobayashi H."/>
            <person name="Kobayashi N."/>
            <person name="Machita K."/>
            <person name="Maehara T."/>
            <person name="Masukawa M."/>
            <person name="Mizubayashi T."/>
            <person name="Mukai Y."/>
            <person name="Nagasaki H."/>
            <person name="Nagata Y."/>
            <person name="Naito S."/>
            <person name="Nakashima M."/>
            <person name="Nakama Y."/>
            <person name="Nakamichi Y."/>
            <person name="Nakamura M."/>
            <person name="Meguro A."/>
            <person name="Negishi M."/>
            <person name="Ohta I."/>
            <person name="Ohta T."/>
            <person name="Okamoto M."/>
            <person name="Ono N."/>
            <person name="Saji S."/>
            <person name="Sakaguchi M."/>
            <person name="Sakai K."/>
            <person name="Shibata M."/>
            <person name="Shimokawa T."/>
            <person name="Song J."/>
            <person name="Takazaki Y."/>
            <person name="Terasawa K."/>
            <person name="Tsugane M."/>
            <person name="Tsuji K."/>
            <person name="Ueda S."/>
            <person name="Waki K."/>
            <person name="Yamagata H."/>
            <person name="Yamamoto M."/>
            <person name="Yamamoto S."/>
            <person name="Yamane H."/>
            <person name="Yoshiki S."/>
            <person name="Yoshihara R."/>
            <person name="Yukawa K."/>
            <person name="Zhong H."/>
            <person name="Yano M."/>
            <person name="Yuan Q."/>
            <person name="Ouyang S."/>
            <person name="Liu J."/>
            <person name="Jones K.M."/>
            <person name="Gansberger K."/>
            <person name="Moffat K."/>
            <person name="Hill J."/>
            <person name="Bera J."/>
            <person name="Fadrosh D."/>
            <person name="Jin S."/>
            <person name="Johri S."/>
            <person name="Kim M."/>
            <person name="Overton L."/>
            <person name="Reardon M."/>
            <person name="Tsitrin T."/>
            <person name="Vuong H."/>
            <person name="Weaver B."/>
            <person name="Ciecko A."/>
            <person name="Tallon L."/>
            <person name="Jackson J."/>
            <person name="Pai G."/>
            <person name="Aken S.V."/>
            <person name="Utterback T."/>
            <person name="Reidmuller S."/>
            <person name="Feldblyum T."/>
            <person name="Hsiao J."/>
            <person name="Zismann V."/>
            <person name="Iobst S."/>
            <person name="de Vazeille A.R."/>
            <person name="Buell C.R."/>
            <person name="Ying K."/>
            <person name="Li Y."/>
            <person name="Lu T."/>
            <person name="Huang Y."/>
            <person name="Zhao Q."/>
            <person name="Feng Q."/>
            <person name="Zhang L."/>
            <person name="Zhu J."/>
            <person name="Weng Q."/>
            <person name="Mu J."/>
            <person name="Lu Y."/>
            <person name="Fan D."/>
            <person name="Liu Y."/>
            <person name="Guan J."/>
            <person name="Zhang Y."/>
            <person name="Yu S."/>
            <person name="Liu X."/>
            <person name="Zhang Y."/>
            <person name="Hong G."/>
            <person name="Han B."/>
            <person name="Choisne N."/>
            <person name="Demange N."/>
            <person name="Orjeda G."/>
            <person name="Samain S."/>
            <person name="Cattolico L."/>
            <person name="Pelletier E."/>
            <person name="Couloux A."/>
            <person name="Segurens B."/>
            <person name="Wincker P."/>
            <person name="D'Hont A."/>
            <person name="Scarpelli C."/>
            <person name="Weissenbach J."/>
            <person name="Salanoubat M."/>
            <person name="Quetier F."/>
            <person name="Yu Y."/>
            <person name="Kim H.R."/>
            <person name="Rambo T."/>
            <person name="Currie J."/>
            <person name="Collura K."/>
            <person name="Luo M."/>
            <person name="Yang T."/>
            <person name="Ammiraju J.S.S."/>
            <person name="Engler F."/>
            <person name="Soderlund C."/>
            <person name="Wing R.A."/>
            <person name="Palmer L.E."/>
            <person name="de la Bastide M."/>
            <person name="Spiegel L."/>
            <person name="Nascimento L."/>
            <person name="Zutavern T."/>
            <person name="O'Shaughnessy A."/>
            <person name="Dike S."/>
            <person name="Dedhia N."/>
            <person name="Preston R."/>
            <person name="Balija V."/>
            <person name="McCombie W.R."/>
            <person name="Chow T."/>
            <person name="Chen H."/>
            <person name="Chung M."/>
            <person name="Chen C."/>
            <person name="Shaw J."/>
            <person name="Wu H."/>
            <person name="Hsiao K."/>
            <person name="Chao Y."/>
            <person name="Chu M."/>
            <person name="Cheng C."/>
            <person name="Hour A."/>
            <person name="Lee P."/>
            <person name="Lin S."/>
            <person name="Lin Y."/>
            <person name="Liou J."/>
            <person name="Liu S."/>
            <person name="Hsing Y."/>
            <person name="Raghuvanshi S."/>
            <person name="Mohanty A."/>
            <person name="Bharti A.K."/>
            <person name="Gaur A."/>
            <person name="Gupta V."/>
            <person name="Kumar D."/>
            <person name="Ravi V."/>
            <person name="Vij S."/>
            <person name="Kapur A."/>
            <person name="Khurana P."/>
            <person name="Khurana P."/>
            <person name="Khurana J.P."/>
            <person name="Tyagi A.K."/>
            <person name="Gaikwad K."/>
            <person name="Singh A."/>
            <person name="Dalal V."/>
            <person name="Srivastava S."/>
            <person name="Dixit A."/>
            <person name="Pal A.K."/>
            <person name="Ghazi I.A."/>
            <person name="Yadav M."/>
            <person name="Pandit A."/>
            <person name="Bhargava A."/>
            <person name="Sureshbabu K."/>
            <person name="Batra K."/>
            <person name="Sharma T.R."/>
            <person name="Mohapatra T."/>
            <person name="Singh N.K."/>
            <person name="Messing J."/>
            <person name="Nelson A.B."/>
            <person name="Fuks G."/>
            <person name="Kavchok S."/>
            <person name="Keizer G."/>
            <person name="Linton E."/>
            <person name="Llaca V."/>
            <person name="Song R."/>
            <person name="Tanyolac B."/>
            <person name="Young S."/>
            <person name="Ho-Il K."/>
            <person name="Hahn J.H."/>
            <person name="Sangsakoo G."/>
            <person name="Vanavichit A."/>
            <person name="de Mattos Luiz.A.T."/>
            <person name="Zimmer P.D."/>
            <person name="Malone G."/>
            <person name="Dellagostin O."/>
            <person name="de Oliveira A.C."/>
            <person name="Bevan M."/>
            <person name="Bancroft I."/>
            <person name="Minx P."/>
            <person name="Cordum H."/>
            <person name="Wilson R."/>
            <person name="Cheng Z."/>
            <person name="Jin W."/>
            <person name="Jiang J."/>
            <person name="Leong S.A."/>
            <person name="Iwama H."/>
            <person name="Gojobori T."/>
            <person name="Itoh T."/>
            <person name="Niimura Y."/>
            <person name="Fujii Y."/>
            <person name="Habara T."/>
            <person name="Sakai H."/>
            <person name="Sato Y."/>
            <person name="Wilson G."/>
            <person name="Kumar K."/>
            <person name="McCouch S."/>
            <person name="Juretic N."/>
            <person name="Hoen D."/>
            <person name="Wright S."/>
            <person name="Bruskiewich R."/>
            <person name="Bureau T."/>
            <person name="Miyao A."/>
            <person name="Hirochika H."/>
            <person name="Nishikawa T."/>
            <person name="Kadowaki K."/>
            <person name="Sugiura M."/>
            <person name="Burr B."/>
            <person name="Sasaki T."/>
        </authorList>
    </citation>
    <scope>NUCLEOTIDE SEQUENCE [LARGE SCALE GENOMIC DNA]</scope>
    <source>
        <strain evidence="3">cv. Nipponbare</strain>
    </source>
</reference>
<evidence type="ECO:0000313" key="3">
    <source>
        <dbReference type="Proteomes" id="UP000000763"/>
    </source>
</evidence>
<sequence length="151" mass="16322">MKGEVPVFPPPAVEADFTAARVYLPSAAARTASPPSPKDSDAIEADSTAQPDVGTALALSRPTLPPPFPNRRQRCSRPSPTGASSSRRHRPFARRPWRRETKVVRWPTVAASPLRALLLAEPPPPLLLAEPPPSLLLVELLCHTLKFSSQA</sequence>
<gene>
    <name evidence="2" type="primary">P0486F07.21</name>
</gene>
<evidence type="ECO:0000313" key="2">
    <source>
        <dbReference type="EMBL" id="BAD05327.1"/>
    </source>
</evidence>
<name>Q6ZCG2_ORYSJ</name>
<reference evidence="3" key="2">
    <citation type="journal article" date="2008" name="Nucleic Acids Res.">
        <title>The rice annotation project database (RAP-DB): 2008 update.</title>
        <authorList>
            <consortium name="The rice annotation project (RAP)"/>
        </authorList>
    </citation>
    <scope>GENOME REANNOTATION</scope>
    <source>
        <strain evidence="3">cv. Nipponbare</strain>
    </source>
</reference>
<proteinExistence type="predicted"/>
<protein>
    <submittedName>
        <fullName evidence="2">Uncharacterized protein</fullName>
    </submittedName>
</protein>
<evidence type="ECO:0000256" key="1">
    <source>
        <dbReference type="SAM" id="MobiDB-lite"/>
    </source>
</evidence>
<organism evidence="2 3">
    <name type="scientific">Oryza sativa subsp. japonica</name>
    <name type="common">Rice</name>
    <dbReference type="NCBI Taxonomy" id="39947"/>
    <lineage>
        <taxon>Eukaryota</taxon>
        <taxon>Viridiplantae</taxon>
        <taxon>Streptophyta</taxon>
        <taxon>Embryophyta</taxon>
        <taxon>Tracheophyta</taxon>
        <taxon>Spermatophyta</taxon>
        <taxon>Magnoliopsida</taxon>
        <taxon>Liliopsida</taxon>
        <taxon>Poales</taxon>
        <taxon>Poaceae</taxon>
        <taxon>BOP clade</taxon>
        <taxon>Oryzoideae</taxon>
        <taxon>Oryzeae</taxon>
        <taxon>Oryzinae</taxon>
        <taxon>Oryza</taxon>
        <taxon>Oryza sativa</taxon>
    </lineage>
</organism>
<dbReference type="Proteomes" id="UP000000763">
    <property type="component" value="Chromosome 8"/>
</dbReference>
<dbReference type="AlphaFoldDB" id="Q6ZCG2"/>